<evidence type="ECO:0000256" key="1">
    <source>
        <dbReference type="SAM" id="MobiDB-lite"/>
    </source>
</evidence>
<accession>A0ABM3HGC9</accession>
<feature type="domain" description="Retrotransposon gag" evidence="2">
    <location>
        <begin position="122"/>
        <end position="219"/>
    </location>
</feature>
<dbReference type="RefSeq" id="XP_048135663.1">
    <property type="nucleotide sequence ID" value="XM_048279706.1"/>
</dbReference>
<evidence type="ECO:0000259" key="2">
    <source>
        <dbReference type="Pfam" id="PF03732"/>
    </source>
</evidence>
<keyword evidence="3" id="KW-1185">Reference proteome</keyword>
<proteinExistence type="predicted"/>
<reference evidence="4" key="1">
    <citation type="submission" date="2025-08" db="UniProtKB">
        <authorList>
            <consortium name="RefSeq"/>
        </authorList>
    </citation>
    <scope>IDENTIFICATION</scope>
    <source>
        <tissue evidence="4">Leaf</tissue>
    </source>
</reference>
<evidence type="ECO:0000313" key="4">
    <source>
        <dbReference type="RefSeq" id="XP_048135663.1"/>
    </source>
</evidence>
<dbReference type="Pfam" id="PF03732">
    <property type="entry name" value="Retrotrans_gag"/>
    <property type="match status" value="1"/>
</dbReference>
<protein>
    <submittedName>
        <fullName evidence="4">Uncharacterized protein LOC115727378</fullName>
    </submittedName>
</protein>
<dbReference type="Proteomes" id="UP000827889">
    <property type="component" value="Chromosome 5"/>
</dbReference>
<organism evidence="3 4">
    <name type="scientific">Rhodamnia argentea</name>
    <dbReference type="NCBI Taxonomy" id="178133"/>
    <lineage>
        <taxon>Eukaryota</taxon>
        <taxon>Viridiplantae</taxon>
        <taxon>Streptophyta</taxon>
        <taxon>Embryophyta</taxon>
        <taxon>Tracheophyta</taxon>
        <taxon>Spermatophyta</taxon>
        <taxon>Magnoliopsida</taxon>
        <taxon>eudicotyledons</taxon>
        <taxon>Gunneridae</taxon>
        <taxon>Pentapetalae</taxon>
        <taxon>rosids</taxon>
        <taxon>malvids</taxon>
        <taxon>Myrtales</taxon>
        <taxon>Myrtaceae</taxon>
        <taxon>Myrtoideae</taxon>
        <taxon>Myrteae</taxon>
        <taxon>Australasian group</taxon>
        <taxon>Rhodamnia</taxon>
    </lineage>
</organism>
<dbReference type="InterPro" id="IPR005162">
    <property type="entry name" value="Retrotrans_gag_dom"/>
</dbReference>
<sequence>MSEHGKRAPRGPRTRPVGPIGEILEEDRAPRTAEPVGQEPTMVGIVQALGAIGDLMGQQVKNQNLVAAAATGAPPRPVEQFLKLKPPKFSRSGDPEAATSWIEELEKAFDLLRCTNEDKVILAMYRLQGNASTWWRASKDIVFPEGMVPMWDAFVEAFNGKCFSDTAREQKMAKFFRLHQNRMTVDQYEAKFAKLSKYAPKPVEDPVDRARRFREGLKPEIRIVLIPFNPKDYNDLYERA</sequence>
<feature type="region of interest" description="Disordered" evidence="1">
    <location>
        <begin position="1"/>
        <end position="38"/>
    </location>
</feature>
<name>A0ABM3HGC9_9MYRT</name>
<dbReference type="GeneID" id="115727378"/>
<gene>
    <name evidence="4" type="primary">LOC115727378</name>
</gene>
<evidence type="ECO:0000313" key="3">
    <source>
        <dbReference type="Proteomes" id="UP000827889"/>
    </source>
</evidence>